<evidence type="ECO:0000256" key="2">
    <source>
        <dbReference type="SAM" id="MobiDB-lite"/>
    </source>
</evidence>
<feature type="compositionally biased region" description="Polar residues" evidence="2">
    <location>
        <begin position="68"/>
        <end position="107"/>
    </location>
</feature>
<reference evidence="3 4" key="1">
    <citation type="submission" date="2020-05" db="EMBL/GenBank/DDBJ databases">
        <title>Complete genome of Desulfobulbus oligotrophicus.</title>
        <authorList>
            <person name="Podar M."/>
        </authorList>
    </citation>
    <scope>NUCLEOTIDE SEQUENCE [LARGE SCALE GENOMIC DNA]</scope>
    <source>
        <strain evidence="3 4">Prop6</strain>
    </source>
</reference>
<feature type="coiled-coil region" evidence="1">
    <location>
        <begin position="21"/>
        <end position="48"/>
    </location>
</feature>
<evidence type="ECO:0000313" key="3">
    <source>
        <dbReference type="EMBL" id="QQG64408.1"/>
    </source>
</evidence>
<dbReference type="KEGG" id="dog:HP555_00305"/>
<sequence>MLSIFFWEGTIVPVYAAPNACEAVQSRVRILKETLKKTTNKKAAARIQTELNKLSKDQARLCKKQPSVKLQQQKTGKVAKPQQQKAGRTTKPQQQKAGKVTRSQQQKAPRLAVESSGGRVAAAPAGSSRKKSVPGKKVIQRPQIIDQQVQAVNDESSLRMLKQPAGAKTIPVTGHLLLAGGNTSTFYGKVRQELTYTILETFVGNLIVSGPPGQEEYTLRTLSTEINVEKFGGQVCSKYAGSPPKCTQWQKIDLWQVPDSEIPPGRAAGVVSLTSDARGVMLRVDVPVVEFGSSANIESYRSGCSQTYRETISRKEFTQWFRRSKIELKRKVGKTMPNCSPDTTLTLVMEFKRK</sequence>
<dbReference type="RefSeq" id="WP_199263242.1">
    <property type="nucleotide sequence ID" value="NZ_CP054140.1"/>
</dbReference>
<proteinExistence type="predicted"/>
<dbReference type="Proteomes" id="UP000596092">
    <property type="component" value="Chromosome"/>
</dbReference>
<keyword evidence="4" id="KW-1185">Reference proteome</keyword>
<organism evidence="3 4">
    <name type="scientific">Desulfobulbus oligotrophicus</name>
    <dbReference type="NCBI Taxonomy" id="1909699"/>
    <lineage>
        <taxon>Bacteria</taxon>
        <taxon>Pseudomonadati</taxon>
        <taxon>Thermodesulfobacteriota</taxon>
        <taxon>Desulfobulbia</taxon>
        <taxon>Desulfobulbales</taxon>
        <taxon>Desulfobulbaceae</taxon>
        <taxon>Desulfobulbus</taxon>
    </lineage>
</organism>
<feature type="region of interest" description="Disordered" evidence="2">
    <location>
        <begin position="64"/>
        <end position="140"/>
    </location>
</feature>
<dbReference type="EMBL" id="CP054140">
    <property type="protein sequence ID" value="QQG64408.1"/>
    <property type="molecule type" value="Genomic_DNA"/>
</dbReference>
<gene>
    <name evidence="3" type="ORF">HP555_00305</name>
</gene>
<keyword evidence="1" id="KW-0175">Coiled coil</keyword>
<accession>A0A7T5VAP8</accession>
<evidence type="ECO:0000313" key="4">
    <source>
        <dbReference type="Proteomes" id="UP000596092"/>
    </source>
</evidence>
<dbReference type="AlphaFoldDB" id="A0A7T5VAP8"/>
<name>A0A7T5VAP8_9BACT</name>
<evidence type="ECO:0000256" key="1">
    <source>
        <dbReference type="SAM" id="Coils"/>
    </source>
</evidence>
<protein>
    <submittedName>
        <fullName evidence="3">Uncharacterized protein</fullName>
    </submittedName>
</protein>